<dbReference type="Gene3D" id="2.10.25.10">
    <property type="entry name" value="Laminin"/>
    <property type="match status" value="2"/>
</dbReference>
<keyword evidence="10 13" id="KW-1015">Disulfide bond</keyword>
<name>A0A6S7G4E4_PARCT</name>
<dbReference type="GO" id="GO:0043235">
    <property type="term" value="C:receptor complex"/>
    <property type="evidence" value="ECO:0007669"/>
    <property type="project" value="TreeGrafter"/>
</dbReference>
<feature type="disulfide bond" evidence="13">
    <location>
        <begin position="718"/>
        <end position="728"/>
    </location>
</feature>
<feature type="repeat" description="LDL-receptor class B" evidence="15">
    <location>
        <begin position="577"/>
        <end position="620"/>
    </location>
</feature>
<accession>A0A6S7G4E4</accession>
<evidence type="ECO:0000256" key="11">
    <source>
        <dbReference type="ARBA" id="ARBA00023170"/>
    </source>
</evidence>
<dbReference type="InterPro" id="IPR051221">
    <property type="entry name" value="LDLR-related"/>
</dbReference>
<dbReference type="AlphaFoldDB" id="A0A6S7G4E4"/>
<reference evidence="16" key="1">
    <citation type="submission" date="2020-04" db="EMBL/GenBank/DDBJ databases">
        <authorList>
            <person name="Alioto T."/>
            <person name="Alioto T."/>
            <person name="Gomez Garrido J."/>
        </authorList>
    </citation>
    <scope>NUCLEOTIDE SEQUENCE</scope>
    <source>
        <strain evidence="16">A484AB</strain>
    </source>
</reference>
<dbReference type="SMART" id="SM00179">
    <property type="entry name" value="EGF_CA"/>
    <property type="match status" value="1"/>
</dbReference>
<dbReference type="SMART" id="SM00181">
    <property type="entry name" value="EGF"/>
    <property type="match status" value="3"/>
</dbReference>
<dbReference type="PROSITE" id="PS01186">
    <property type="entry name" value="EGF_2"/>
    <property type="match status" value="1"/>
</dbReference>
<keyword evidence="7" id="KW-0677">Repeat</keyword>
<evidence type="ECO:0000256" key="8">
    <source>
        <dbReference type="ARBA" id="ARBA00022989"/>
    </source>
</evidence>
<evidence type="ECO:0000256" key="10">
    <source>
        <dbReference type="ARBA" id="ARBA00023157"/>
    </source>
</evidence>
<evidence type="ECO:0000313" key="16">
    <source>
        <dbReference type="EMBL" id="CAB3983196.1"/>
    </source>
</evidence>
<feature type="disulfide bond" evidence="14">
    <location>
        <begin position="154"/>
        <end position="166"/>
    </location>
</feature>
<keyword evidence="4" id="KW-0254">Endocytosis</keyword>
<dbReference type="Gene3D" id="4.10.400.10">
    <property type="entry name" value="Low-density Lipoprotein Receptor"/>
    <property type="match status" value="8"/>
</dbReference>
<proteinExistence type="predicted"/>
<keyword evidence="11 16" id="KW-0675">Receptor</keyword>
<dbReference type="InterPro" id="IPR002172">
    <property type="entry name" value="LDrepeatLR_classA_rpt"/>
</dbReference>
<dbReference type="Pfam" id="PF00057">
    <property type="entry name" value="Ldl_recept_a"/>
    <property type="match status" value="8"/>
</dbReference>
<evidence type="ECO:0000256" key="13">
    <source>
        <dbReference type="PROSITE-ProRule" id="PRU00076"/>
    </source>
</evidence>
<dbReference type="SUPFAM" id="SSF57424">
    <property type="entry name" value="LDL receptor-like module"/>
    <property type="match status" value="8"/>
</dbReference>
<evidence type="ECO:0000256" key="1">
    <source>
        <dbReference type="ARBA" id="ARBA00004251"/>
    </source>
</evidence>
<dbReference type="PROSITE" id="PS01209">
    <property type="entry name" value="LDLRA_1"/>
    <property type="match status" value="4"/>
</dbReference>
<dbReference type="InterPro" id="IPR036055">
    <property type="entry name" value="LDL_receptor-like_sf"/>
</dbReference>
<organism evidence="16 17">
    <name type="scientific">Paramuricea clavata</name>
    <name type="common">Red gorgonian</name>
    <name type="synonym">Violescent sea-whip</name>
    <dbReference type="NCBI Taxonomy" id="317549"/>
    <lineage>
        <taxon>Eukaryota</taxon>
        <taxon>Metazoa</taxon>
        <taxon>Cnidaria</taxon>
        <taxon>Anthozoa</taxon>
        <taxon>Octocorallia</taxon>
        <taxon>Malacalcyonacea</taxon>
        <taxon>Plexauridae</taxon>
        <taxon>Paramuricea</taxon>
    </lineage>
</organism>
<dbReference type="Gene3D" id="2.120.10.30">
    <property type="entry name" value="TolB, C-terminal domain"/>
    <property type="match status" value="1"/>
</dbReference>
<dbReference type="FunFam" id="4.10.400.10:FF:000002">
    <property type="entry name" value="Low-density lipoprotein receptor-related protein 1"/>
    <property type="match status" value="1"/>
</dbReference>
<dbReference type="FunFam" id="2.120.10.30:FF:000008">
    <property type="entry name" value="Low-density lipoprotein receptor-related protein 4"/>
    <property type="match status" value="1"/>
</dbReference>
<feature type="disulfide bond" evidence="14">
    <location>
        <begin position="134"/>
        <end position="149"/>
    </location>
</feature>
<dbReference type="InterPro" id="IPR011042">
    <property type="entry name" value="6-blade_b-propeller_TolB-like"/>
</dbReference>
<evidence type="ECO:0000256" key="9">
    <source>
        <dbReference type="ARBA" id="ARBA00023136"/>
    </source>
</evidence>
<keyword evidence="3 13" id="KW-0245">EGF-like domain</keyword>
<dbReference type="SUPFAM" id="SSF63825">
    <property type="entry name" value="YWTD domain"/>
    <property type="match status" value="1"/>
</dbReference>
<keyword evidence="9" id="KW-0472">Membrane</keyword>
<evidence type="ECO:0000256" key="7">
    <source>
        <dbReference type="ARBA" id="ARBA00022737"/>
    </source>
</evidence>
<evidence type="ECO:0000256" key="6">
    <source>
        <dbReference type="ARBA" id="ARBA00022729"/>
    </source>
</evidence>
<dbReference type="SMART" id="SM00135">
    <property type="entry name" value="LY"/>
    <property type="match status" value="5"/>
</dbReference>
<dbReference type="Pfam" id="PF00058">
    <property type="entry name" value="Ldl_recept_b"/>
    <property type="match status" value="3"/>
</dbReference>
<comment type="caution">
    <text evidence="16">The sequence shown here is derived from an EMBL/GenBank/DDBJ whole genome shotgun (WGS) entry which is preliminary data.</text>
</comment>
<evidence type="ECO:0000256" key="2">
    <source>
        <dbReference type="ARBA" id="ARBA00022475"/>
    </source>
</evidence>
<keyword evidence="17" id="KW-1185">Reference proteome</keyword>
<dbReference type="InterPro" id="IPR000033">
    <property type="entry name" value="LDLR_classB_rpt"/>
</dbReference>
<feature type="disulfide bond" evidence="14">
    <location>
        <begin position="258"/>
        <end position="273"/>
    </location>
</feature>
<dbReference type="PANTHER" id="PTHR22722:SF15">
    <property type="entry name" value="LOW-DENSITY LIPOPROTEIN RECEPTOR-RELATED"/>
    <property type="match status" value="1"/>
</dbReference>
<dbReference type="GO" id="GO:0042562">
    <property type="term" value="F:hormone binding"/>
    <property type="evidence" value="ECO:0007669"/>
    <property type="project" value="TreeGrafter"/>
</dbReference>
<feature type="disulfide bond" evidence="14">
    <location>
        <begin position="161"/>
        <end position="179"/>
    </location>
</feature>
<keyword evidence="2" id="KW-1003">Cell membrane</keyword>
<dbReference type="OrthoDB" id="5958943at2759"/>
<feature type="disulfide bond" evidence="14">
    <location>
        <begin position="201"/>
        <end position="219"/>
    </location>
</feature>
<feature type="disulfide bond" evidence="14">
    <location>
        <begin position="56"/>
        <end position="71"/>
    </location>
</feature>
<feature type="repeat" description="LDL-receptor class B" evidence="15">
    <location>
        <begin position="531"/>
        <end position="576"/>
    </location>
</feature>
<dbReference type="InterPro" id="IPR000742">
    <property type="entry name" value="EGF"/>
</dbReference>
<feature type="disulfide bond" evidence="14">
    <location>
        <begin position="297"/>
        <end position="312"/>
    </location>
</feature>
<keyword evidence="5" id="KW-0812">Transmembrane</keyword>
<keyword evidence="12" id="KW-0325">Glycoprotein</keyword>
<dbReference type="EMBL" id="CACRXK020000588">
    <property type="protein sequence ID" value="CAB3983196.1"/>
    <property type="molecule type" value="Genomic_DNA"/>
</dbReference>
<dbReference type="GO" id="GO:0005509">
    <property type="term" value="F:calcium ion binding"/>
    <property type="evidence" value="ECO:0007669"/>
    <property type="project" value="InterPro"/>
</dbReference>
<feature type="repeat" description="LDL-receptor class B" evidence="15">
    <location>
        <begin position="442"/>
        <end position="487"/>
    </location>
</feature>
<protein>
    <submittedName>
        <fullName evidence="16">Very low-density lipo receptor-like isoform X2</fullName>
    </submittedName>
</protein>
<dbReference type="SUPFAM" id="SSF57196">
    <property type="entry name" value="EGF/Laminin"/>
    <property type="match status" value="1"/>
</dbReference>
<dbReference type="GO" id="GO:0006898">
    <property type="term" value="P:receptor-mediated endocytosis"/>
    <property type="evidence" value="ECO:0007669"/>
    <property type="project" value="TreeGrafter"/>
</dbReference>
<dbReference type="PROSITE" id="PS50068">
    <property type="entry name" value="LDLRA_2"/>
    <property type="match status" value="8"/>
</dbReference>
<feature type="repeat" description="LDL-receptor class B" evidence="15">
    <location>
        <begin position="488"/>
        <end position="530"/>
    </location>
</feature>
<keyword evidence="8" id="KW-1133">Transmembrane helix</keyword>
<evidence type="ECO:0000256" key="4">
    <source>
        <dbReference type="ARBA" id="ARBA00022583"/>
    </source>
</evidence>
<dbReference type="InterPro" id="IPR023415">
    <property type="entry name" value="LDLR_class-A_CS"/>
</dbReference>
<evidence type="ECO:0000256" key="15">
    <source>
        <dbReference type="PROSITE-ProRule" id="PRU00461"/>
    </source>
</evidence>
<dbReference type="PROSITE" id="PS50026">
    <property type="entry name" value="EGF_3"/>
    <property type="match status" value="1"/>
</dbReference>
<comment type="caution">
    <text evidence="13">Lacks conserved residue(s) required for the propagation of feature annotation.</text>
</comment>
<sequence length="915" mass="103305">MLLIKRMSKRVYTVVYFIVIAVVCEWCKANDYICKPDQVQFKCQKDGNCIPKTWECDGEDDCSDGSDEMKCGICADDKFTCDGRCITKDWVCDGITDCGDNSDESPKYCANKSCGTDEFTCMKSQNCILNSWTCDYENDCEDGSDEVNCPVNQCLEGSFQCKNQKCIDSKWKCDHDFDCDDKSDETNCTYRPCDIRFEFQCNDKRCIQKEAFCDNHYDCDDNSDEPATCTSTIKNNNKCPVGRFDCKDGTCIFDRWICDGDMDCPSGDDENNCTACAEGQIRCQSGNRKCILKSLKCNGKPDCEDGSDENDCDPAFKCKEGEFKCLRSNVCINESLTCDGEKHCSDGTDEGQFCDKNECNEFGKCSQICIKDDDDGHKCRCVAGYRLDRKDYRTCKAIERQLYLVFSDHYSIRKLFLHKPQFFGVVPHLSGIIAVDYHFGENSMYWTDMKTKSIQRTSLRGSEETLVKETIITDIRAPDGIAVDWVTGKLYWTDAWERRIEVSDLHGQHRRALITSDIDMPRAVVLHPYYGEMFWTDWGVKPKIERCGMDGDPTSRKAIITTRILWPNALTIDYTINSIWWVDAKLDLIEHCDLNGENRRVILAQDKIFHPFSISVFEDHVYWSDWNKMGIYKANKFTGKDVTSLKEGLVHVLGISMIHPQRQPASFNFCQEYNGGCSHLCLLSARHKKTHRHSCACPKGVNILPDNKTCNLPESLLCEKGRCNNGTCIPGNNLRGPICQCKEGYTGVRCESKISLVPPSRTIPFKCKEGYTGVRCESKISLPPSPSPFKCKEGYTGVRCESKMSLPPSPDVNANSSNENAVTIGISVGVVVIIFIIFGIVGFTFHKKIQNRYSESVSSLTFKNGVYEPTTVSIEFSGSGRSLSKGGFLGIFTRKSQPVMEPFSKDPEPPELVME</sequence>
<dbReference type="Proteomes" id="UP001152795">
    <property type="component" value="Unassembled WGS sequence"/>
</dbReference>
<dbReference type="GO" id="GO:0016324">
    <property type="term" value="C:apical plasma membrane"/>
    <property type="evidence" value="ECO:0007669"/>
    <property type="project" value="TreeGrafter"/>
</dbReference>
<dbReference type="PRINTS" id="PR00261">
    <property type="entry name" value="LDLRECEPTOR"/>
</dbReference>
<dbReference type="PANTHER" id="PTHR22722">
    <property type="entry name" value="LOW-DENSITY LIPOPROTEIN RECEPTOR-RELATED PROTEIN 2-RELATED"/>
    <property type="match status" value="1"/>
</dbReference>
<dbReference type="SMART" id="SM00192">
    <property type="entry name" value="LDLa"/>
    <property type="match status" value="8"/>
</dbReference>
<feature type="disulfide bond" evidence="14">
    <location>
        <begin position="246"/>
        <end position="264"/>
    </location>
</feature>
<evidence type="ECO:0000256" key="12">
    <source>
        <dbReference type="ARBA" id="ARBA00023180"/>
    </source>
</evidence>
<gene>
    <name evidence="16" type="ORF">PACLA_8A039715</name>
</gene>
<evidence type="ECO:0000256" key="5">
    <source>
        <dbReference type="ARBA" id="ARBA00022692"/>
    </source>
</evidence>
<dbReference type="InterPro" id="IPR001881">
    <property type="entry name" value="EGF-like_Ca-bd_dom"/>
</dbReference>
<evidence type="ECO:0000256" key="14">
    <source>
        <dbReference type="PROSITE-ProRule" id="PRU00124"/>
    </source>
</evidence>
<feature type="disulfide bond" evidence="14">
    <location>
        <begin position="173"/>
        <end position="188"/>
    </location>
</feature>
<feature type="disulfide bond" evidence="13">
    <location>
        <begin position="741"/>
        <end position="750"/>
    </location>
</feature>
<dbReference type="PROSITE" id="PS00022">
    <property type="entry name" value="EGF_1"/>
    <property type="match status" value="1"/>
</dbReference>
<feature type="disulfide bond" evidence="14">
    <location>
        <begin position="239"/>
        <end position="251"/>
    </location>
</feature>
<evidence type="ECO:0000313" key="17">
    <source>
        <dbReference type="Proteomes" id="UP001152795"/>
    </source>
</evidence>
<evidence type="ECO:0000256" key="3">
    <source>
        <dbReference type="ARBA" id="ARBA00022536"/>
    </source>
</evidence>
<comment type="subcellular location">
    <subcellularLocation>
        <location evidence="1">Cell membrane</location>
        <topology evidence="1">Single-pass type I membrane protein</topology>
    </subcellularLocation>
</comment>
<dbReference type="PROSITE" id="PS51120">
    <property type="entry name" value="LDLRB"/>
    <property type="match status" value="4"/>
</dbReference>
<keyword evidence="6" id="KW-0732">Signal</keyword>
<dbReference type="CDD" id="cd00112">
    <property type="entry name" value="LDLa"/>
    <property type="match status" value="8"/>
</dbReference>